<accession>A0A9D2TLB7</accession>
<feature type="binding site" evidence="2">
    <location>
        <position position="159"/>
    </location>
    <ligand>
        <name>ATP</name>
        <dbReference type="ChEBI" id="CHEBI:30616"/>
    </ligand>
</feature>
<feature type="binding site" evidence="2">
    <location>
        <position position="184"/>
    </location>
    <ligand>
        <name>ATP</name>
        <dbReference type="ChEBI" id="CHEBI:30616"/>
    </ligand>
</feature>
<evidence type="ECO:0000313" key="3">
    <source>
        <dbReference type="EMBL" id="HJC72973.1"/>
    </source>
</evidence>
<comment type="similarity">
    <text evidence="2">Belongs to the TmcAL family.</text>
</comment>
<dbReference type="Proteomes" id="UP000823918">
    <property type="component" value="Unassembled WGS sequence"/>
</dbReference>
<evidence type="ECO:0000256" key="1">
    <source>
        <dbReference type="ARBA" id="ARBA00022694"/>
    </source>
</evidence>
<comment type="function">
    <text evidence="2">Catalyzes the formation of N(4)-acetylcytidine (ac(4)C) at the wobble position of elongator tRNA(Met), using acetate and ATP as substrates. First activates an acetate ion to form acetyladenylate (Ac-AMP) and then transfers the acetyl group to tRNA to form ac(4)C34.</text>
</comment>
<dbReference type="EMBL" id="DWWA01000049">
    <property type="protein sequence ID" value="HJC72973.1"/>
    <property type="molecule type" value="Genomic_DNA"/>
</dbReference>
<comment type="subcellular location">
    <subcellularLocation>
        <location evidence="2">Cytoplasm</location>
    </subcellularLocation>
</comment>
<dbReference type="AlphaFoldDB" id="A0A9D2TLB7"/>
<comment type="caution">
    <text evidence="3">The sequence shown here is derived from an EMBL/GenBank/DDBJ whole genome shotgun (WGS) entry which is preliminary data.</text>
</comment>
<protein>
    <recommendedName>
        <fullName evidence="2">tRNA(Met) cytidine acetate ligase</fullName>
        <ecNumber evidence="2">6.3.4.-</ecNumber>
    </recommendedName>
</protein>
<organism evidence="3 4">
    <name type="scientific">Candidatus Ruthenibacterium merdavium</name>
    <dbReference type="NCBI Taxonomy" id="2838752"/>
    <lineage>
        <taxon>Bacteria</taxon>
        <taxon>Bacillati</taxon>
        <taxon>Bacillota</taxon>
        <taxon>Clostridia</taxon>
        <taxon>Eubacteriales</taxon>
        <taxon>Oscillospiraceae</taxon>
        <taxon>Ruthenibacterium</taxon>
    </lineage>
</organism>
<dbReference type="Gene3D" id="3.40.50.620">
    <property type="entry name" value="HUPs"/>
    <property type="match status" value="1"/>
</dbReference>
<dbReference type="GO" id="GO:0005737">
    <property type="term" value="C:cytoplasm"/>
    <property type="evidence" value="ECO:0007669"/>
    <property type="project" value="UniProtKB-SubCell"/>
</dbReference>
<keyword evidence="2" id="KW-0547">Nucleotide-binding</keyword>
<comment type="catalytic activity">
    <reaction evidence="2">
        <text>cytidine(34) in elongator tRNA(Met) + acetate + ATP = N(4)-acetylcytidine(34) in elongator tRNA(Met) + AMP + diphosphate</text>
        <dbReference type="Rhea" id="RHEA:58144"/>
        <dbReference type="Rhea" id="RHEA-COMP:10693"/>
        <dbReference type="Rhea" id="RHEA-COMP:10694"/>
        <dbReference type="ChEBI" id="CHEBI:30089"/>
        <dbReference type="ChEBI" id="CHEBI:30616"/>
        <dbReference type="ChEBI" id="CHEBI:33019"/>
        <dbReference type="ChEBI" id="CHEBI:74900"/>
        <dbReference type="ChEBI" id="CHEBI:82748"/>
        <dbReference type="ChEBI" id="CHEBI:456215"/>
    </reaction>
</comment>
<proteinExistence type="inferred from homology"/>
<keyword evidence="2" id="KW-0694">RNA-binding</keyword>
<keyword evidence="2" id="KW-0436">Ligase</keyword>
<sequence>MKIAGIVAEYHPFHNGHAWQIAEVRRRGFDAVVCVMSTGLVQRGECEMLPYRVRVKAALAAGADLVLALPAPYACKSSEGFAFAAVSLLNALNCIDALCFGTETAGEEQMQKAAQAMEQPEFRPLMRRALDSGMSAPQARAEAAAQLLGQDADFFKQPNHILGIDYCRALIKEKSAIKPLAIVRVGAAHDSAADGRHEGVCYASASHLRRLWREKGVDALSPYVPPESLILYKRAQTEGLLRDDRACSTALLSRLRAMNPEQMREIRLTGEGLSNRLYHTVQRAASAEELLERLKTKRYPTARLRRLIMDAALGYTDALAPLPPYLHVLGASKAGFDVLKQAQPKLPLSTSLSALSRVNDTCRCAAKAHAAAVDFAALCRMRPQPCGLAYTQPVCKSRMSSEDRLTAGEKKEAGTL</sequence>
<dbReference type="PANTHER" id="PTHR37825">
    <property type="entry name" value="TRNA(MET) CYTIDINE ACETATE LIGASE"/>
    <property type="match status" value="1"/>
</dbReference>
<keyword evidence="1 2" id="KW-0819">tRNA processing</keyword>
<dbReference type="EC" id="6.3.4.-" evidence="2"/>
<feature type="binding site" evidence="2">
    <location>
        <begin position="7"/>
        <end position="20"/>
    </location>
    <ligand>
        <name>ATP</name>
        <dbReference type="ChEBI" id="CHEBI:30616"/>
    </ligand>
</feature>
<keyword evidence="2" id="KW-0963">Cytoplasm</keyword>
<gene>
    <name evidence="2" type="primary">tmcAL</name>
    <name evidence="3" type="ORF">H9698_09320</name>
</gene>
<dbReference type="HAMAP" id="MF_01539">
    <property type="entry name" value="TmcAL"/>
    <property type="match status" value="1"/>
</dbReference>
<name>A0A9D2TLB7_9FIRM</name>
<dbReference type="GO" id="GO:0006400">
    <property type="term" value="P:tRNA modification"/>
    <property type="evidence" value="ECO:0007669"/>
    <property type="project" value="UniProtKB-UniRule"/>
</dbReference>
<dbReference type="SUPFAM" id="SSF52374">
    <property type="entry name" value="Nucleotidylyl transferase"/>
    <property type="match status" value="1"/>
</dbReference>
<evidence type="ECO:0000256" key="2">
    <source>
        <dbReference type="HAMAP-Rule" id="MF_01539"/>
    </source>
</evidence>
<keyword evidence="2" id="KW-0820">tRNA-binding</keyword>
<dbReference type="InterPro" id="IPR014729">
    <property type="entry name" value="Rossmann-like_a/b/a_fold"/>
</dbReference>
<evidence type="ECO:0000313" key="4">
    <source>
        <dbReference type="Proteomes" id="UP000823918"/>
    </source>
</evidence>
<dbReference type="GO" id="GO:0005524">
    <property type="term" value="F:ATP binding"/>
    <property type="evidence" value="ECO:0007669"/>
    <property type="project" value="UniProtKB-KW"/>
</dbReference>
<reference evidence="3" key="2">
    <citation type="submission" date="2021-04" db="EMBL/GenBank/DDBJ databases">
        <authorList>
            <person name="Gilroy R."/>
        </authorList>
    </citation>
    <scope>NUCLEOTIDE SEQUENCE</scope>
    <source>
        <strain evidence="3">5933</strain>
    </source>
</reference>
<keyword evidence="2" id="KW-0067">ATP-binding</keyword>
<dbReference type="GO" id="GO:0000049">
    <property type="term" value="F:tRNA binding"/>
    <property type="evidence" value="ECO:0007669"/>
    <property type="project" value="UniProtKB-KW"/>
</dbReference>
<dbReference type="InterPro" id="IPR008513">
    <property type="entry name" value="tRNA(Met)_cyd_acetate_ligase"/>
</dbReference>
<dbReference type="GO" id="GO:0016879">
    <property type="term" value="F:ligase activity, forming carbon-nitrogen bonds"/>
    <property type="evidence" value="ECO:0007669"/>
    <property type="project" value="UniProtKB-UniRule"/>
</dbReference>
<dbReference type="PANTHER" id="PTHR37825:SF1">
    <property type="entry name" value="TRNA(MET) CYTIDINE ACETATE LIGASE"/>
    <property type="match status" value="1"/>
</dbReference>
<dbReference type="Pfam" id="PF05636">
    <property type="entry name" value="HIGH_NTase1"/>
    <property type="match status" value="1"/>
</dbReference>
<reference evidence="3" key="1">
    <citation type="journal article" date="2021" name="PeerJ">
        <title>Extensive microbial diversity within the chicken gut microbiome revealed by metagenomics and culture.</title>
        <authorList>
            <person name="Gilroy R."/>
            <person name="Ravi A."/>
            <person name="Getino M."/>
            <person name="Pursley I."/>
            <person name="Horton D.L."/>
            <person name="Alikhan N.F."/>
            <person name="Baker D."/>
            <person name="Gharbi K."/>
            <person name="Hall N."/>
            <person name="Watson M."/>
            <person name="Adriaenssens E.M."/>
            <person name="Foster-Nyarko E."/>
            <person name="Jarju S."/>
            <person name="Secka A."/>
            <person name="Antonio M."/>
            <person name="Oren A."/>
            <person name="Chaudhuri R.R."/>
            <person name="La Ragione R."/>
            <person name="Hildebrand F."/>
            <person name="Pallen M.J."/>
        </authorList>
    </citation>
    <scope>NUCLEOTIDE SEQUENCE</scope>
    <source>
        <strain evidence="3">5933</strain>
    </source>
</reference>
<comment type="caution">
    <text evidence="2">Lacks conserved residue(s) required for the propagation of feature annotation.</text>
</comment>
<feature type="binding site" evidence="2">
    <location>
        <position position="101"/>
    </location>
    <ligand>
        <name>ATP</name>
        <dbReference type="ChEBI" id="CHEBI:30616"/>
    </ligand>
</feature>